<name>A0A8H3SCS9_9EURO</name>
<accession>A0A8H3SCS9</accession>
<comment type="caution">
    <text evidence="1">The sequence shown here is derived from an EMBL/GenBank/DDBJ whole genome shotgun (WGS) entry which is preliminary data.</text>
</comment>
<dbReference type="EMBL" id="BLKC01000131">
    <property type="protein sequence ID" value="GFF56066.1"/>
    <property type="molecule type" value="Genomic_DNA"/>
</dbReference>
<organism evidence="1 2">
    <name type="scientific">Aspergillus udagawae</name>
    <dbReference type="NCBI Taxonomy" id="91492"/>
    <lineage>
        <taxon>Eukaryota</taxon>
        <taxon>Fungi</taxon>
        <taxon>Dikarya</taxon>
        <taxon>Ascomycota</taxon>
        <taxon>Pezizomycotina</taxon>
        <taxon>Eurotiomycetes</taxon>
        <taxon>Eurotiomycetidae</taxon>
        <taxon>Eurotiales</taxon>
        <taxon>Aspergillaceae</taxon>
        <taxon>Aspergillus</taxon>
        <taxon>Aspergillus subgen. Fumigati</taxon>
    </lineage>
</organism>
<sequence>MLLQFSKLSNNFLDMTRMYTRHIRLRLLDTSAPTSERRSTDSLPVSQRHDAIFKSKLNKAIRWLAAMLPLYDNLESFFLGNYLEPKSWTIISPETFETILASLAVYPLDYVQIDMPGAPRENRELLGHSMISDTHGCDIIRRNFPNTRVFHLRMRTVCPTVLDFYRKRPRLEIFKMALQLEPVKPPGIDLDVSVVSCRHGELLGRELVAALEPAAISLFSSGQTPYIRSLEFTLPVFRNGKERSQPETQTCSITTNVASQ</sequence>
<reference evidence="1 2" key="1">
    <citation type="submission" date="2020-01" db="EMBL/GenBank/DDBJ databases">
        <title>Draft genome sequence of Aspergillus udagawae IFM 46972.</title>
        <authorList>
            <person name="Takahashi H."/>
            <person name="Yaguchi T."/>
        </authorList>
    </citation>
    <scope>NUCLEOTIDE SEQUENCE [LARGE SCALE GENOMIC DNA]</scope>
    <source>
        <strain evidence="1 2">IFM 46972</strain>
    </source>
</reference>
<gene>
    <name evidence="1" type="ORF">IFM46972_10421</name>
</gene>
<dbReference type="Proteomes" id="UP000465221">
    <property type="component" value="Unassembled WGS sequence"/>
</dbReference>
<dbReference type="AlphaFoldDB" id="A0A8H3SCS9"/>
<proteinExistence type="predicted"/>
<evidence type="ECO:0000313" key="1">
    <source>
        <dbReference type="EMBL" id="GFF56066.1"/>
    </source>
</evidence>
<evidence type="ECO:0000313" key="2">
    <source>
        <dbReference type="Proteomes" id="UP000465221"/>
    </source>
</evidence>
<protein>
    <submittedName>
        <fullName evidence="1">Uncharacterized protein</fullName>
    </submittedName>
</protein>